<dbReference type="Proteomes" id="UP000002028">
    <property type="component" value="Chromosome"/>
</dbReference>
<dbReference type="GO" id="GO:0015891">
    <property type="term" value="P:siderophore transport"/>
    <property type="evidence" value="ECO:0007669"/>
    <property type="project" value="InterPro"/>
</dbReference>
<dbReference type="PANTHER" id="PTHR33446">
    <property type="entry name" value="PROTEIN TONB-RELATED"/>
    <property type="match status" value="1"/>
</dbReference>
<evidence type="ECO:0000256" key="9">
    <source>
        <dbReference type="ARBA" id="ARBA00023136"/>
    </source>
</evidence>
<dbReference type="RefSeq" id="WP_012928903.1">
    <property type="nucleotide sequence ID" value="NC_013730.1"/>
</dbReference>
<keyword evidence="7" id="KW-0653">Protein transport</keyword>
<keyword evidence="4" id="KW-1003">Cell membrane</keyword>
<name>D2QMI5_SPILD</name>
<dbReference type="AlphaFoldDB" id="D2QMI5"/>
<evidence type="ECO:0000313" key="13">
    <source>
        <dbReference type="Proteomes" id="UP000002028"/>
    </source>
</evidence>
<evidence type="ECO:0000256" key="4">
    <source>
        <dbReference type="ARBA" id="ARBA00022475"/>
    </source>
</evidence>
<sequence>MRLSFLPLLLSISYTSFAQQPVFKAFETDTAAEPHGGMSFLTTFIQTNLRKPIAAEAKGVGGRSTLSGIVETDGRISEVKLLNSFRPDCDREALRVFKLFNAWKPAYKDGKPVRQEVIMPVLFKPNAPFVYINGAKVDYFERNNKPVLQDTSQAFYKRVTPVDTNGVSIGDIIVYEMKDKGWAEYFRLPFTTRKYYNYDMPARPLHSVGNQNYKQDWEGVVYVLDDTGKITRQSYYENGKRIGSELKYHLNGLVAEVDTKQDNKSTITTWYPNGQINQMKVVNGVQAFAQTDPEQVMSLWDSTGRQIVKDGKGQAIYQKLEKSYSDSTRHTLFIEQGAYENGYKQGIWTGRYADGSYFYEERLDKGICQGGKARTSGGDTLRYTIREQQPEFPGGMSGLGQFLSSNLRYPPKAQKANVEGQVAVSFVVCTDGTLCDYEILKSVNPDLDREAVRVVKKMNGLWKPGYQRGEKVRVKYNLPINFTLN</sequence>
<keyword evidence="13" id="KW-1185">Reference proteome</keyword>
<dbReference type="eggNOG" id="COG2849">
    <property type="taxonomic scope" value="Bacteria"/>
</dbReference>
<dbReference type="KEGG" id="sli:Slin_4417"/>
<dbReference type="PROSITE" id="PS52015">
    <property type="entry name" value="TONB_CTD"/>
    <property type="match status" value="1"/>
</dbReference>
<gene>
    <name evidence="12" type="ordered locus">Slin_4417</name>
</gene>
<dbReference type="EMBL" id="CP001769">
    <property type="protein sequence ID" value="ADB40398.1"/>
    <property type="molecule type" value="Genomic_DNA"/>
</dbReference>
<dbReference type="PRINTS" id="PR01374">
    <property type="entry name" value="TONBPROTEIN"/>
</dbReference>
<keyword evidence="6" id="KW-0812">Transmembrane</keyword>
<keyword evidence="9" id="KW-0472">Membrane</keyword>
<feature type="signal peptide" evidence="10">
    <location>
        <begin position="1"/>
        <end position="18"/>
    </location>
</feature>
<dbReference type="GO" id="GO:0098797">
    <property type="term" value="C:plasma membrane protein complex"/>
    <property type="evidence" value="ECO:0007669"/>
    <property type="project" value="TreeGrafter"/>
</dbReference>
<keyword evidence="5" id="KW-0997">Cell inner membrane</keyword>
<dbReference type="GO" id="GO:0055085">
    <property type="term" value="P:transmembrane transport"/>
    <property type="evidence" value="ECO:0007669"/>
    <property type="project" value="InterPro"/>
</dbReference>
<dbReference type="InterPro" id="IPR051045">
    <property type="entry name" value="TonB-dependent_transducer"/>
</dbReference>
<dbReference type="Pfam" id="PF03544">
    <property type="entry name" value="TonB_C"/>
    <property type="match status" value="2"/>
</dbReference>
<dbReference type="STRING" id="504472.Slin_4417"/>
<evidence type="ECO:0000313" key="12">
    <source>
        <dbReference type="EMBL" id="ADB40398.1"/>
    </source>
</evidence>
<evidence type="ECO:0000256" key="3">
    <source>
        <dbReference type="ARBA" id="ARBA00022448"/>
    </source>
</evidence>
<keyword evidence="10" id="KW-0732">Signal</keyword>
<feature type="domain" description="TonB C-terminal" evidence="11">
    <location>
        <begin position="394"/>
        <end position="485"/>
    </location>
</feature>
<dbReference type="InterPro" id="IPR003538">
    <property type="entry name" value="TonB"/>
</dbReference>
<dbReference type="NCBIfam" id="TIGR01352">
    <property type="entry name" value="tonB_Cterm"/>
    <property type="match status" value="1"/>
</dbReference>
<dbReference type="InterPro" id="IPR037682">
    <property type="entry name" value="TonB_C"/>
</dbReference>
<keyword evidence="8" id="KW-1133">Transmembrane helix</keyword>
<protein>
    <submittedName>
        <fullName evidence="12">TonB family protein</fullName>
    </submittedName>
</protein>
<evidence type="ECO:0000256" key="6">
    <source>
        <dbReference type="ARBA" id="ARBA00022692"/>
    </source>
</evidence>
<feature type="chain" id="PRO_5003035736" evidence="10">
    <location>
        <begin position="19"/>
        <end position="485"/>
    </location>
</feature>
<proteinExistence type="inferred from homology"/>
<evidence type="ECO:0000256" key="8">
    <source>
        <dbReference type="ARBA" id="ARBA00022989"/>
    </source>
</evidence>
<comment type="similarity">
    <text evidence="2">Belongs to the TonB family.</text>
</comment>
<evidence type="ECO:0000259" key="11">
    <source>
        <dbReference type="PROSITE" id="PS52015"/>
    </source>
</evidence>
<reference evidence="12 13" key="1">
    <citation type="journal article" date="2010" name="Stand. Genomic Sci.">
        <title>Complete genome sequence of Spirosoma linguale type strain (1).</title>
        <authorList>
            <person name="Lail K."/>
            <person name="Sikorski J."/>
            <person name="Saunders E."/>
            <person name="Lapidus A."/>
            <person name="Glavina Del Rio T."/>
            <person name="Copeland A."/>
            <person name="Tice H."/>
            <person name="Cheng J.-F."/>
            <person name="Lucas S."/>
            <person name="Nolan M."/>
            <person name="Bruce D."/>
            <person name="Goodwin L."/>
            <person name="Pitluck S."/>
            <person name="Ivanova N."/>
            <person name="Mavromatis K."/>
            <person name="Ovchinnikova G."/>
            <person name="Pati A."/>
            <person name="Chen A."/>
            <person name="Palaniappan K."/>
            <person name="Land M."/>
            <person name="Hauser L."/>
            <person name="Chang Y.-J."/>
            <person name="Jeffries C.D."/>
            <person name="Chain P."/>
            <person name="Brettin T."/>
            <person name="Detter J.C."/>
            <person name="Schuetze A."/>
            <person name="Rohde M."/>
            <person name="Tindall B.J."/>
            <person name="Goeker M."/>
            <person name="Bristow J."/>
            <person name="Eisen J.A."/>
            <person name="Markowitz V."/>
            <person name="Hugenholtz P."/>
            <person name="Kyrpides N.C."/>
            <person name="Klenk H.-P."/>
            <person name="Chen F."/>
        </authorList>
    </citation>
    <scope>NUCLEOTIDE SEQUENCE [LARGE SCALE GENOMIC DNA]</scope>
    <source>
        <strain evidence="13">ATCC 33905 / DSM 74 / LMG 10896 / Claus 1</strain>
    </source>
</reference>
<evidence type="ECO:0000256" key="1">
    <source>
        <dbReference type="ARBA" id="ARBA00004383"/>
    </source>
</evidence>
<evidence type="ECO:0000256" key="2">
    <source>
        <dbReference type="ARBA" id="ARBA00006555"/>
    </source>
</evidence>
<dbReference type="InterPro" id="IPR006260">
    <property type="entry name" value="TonB/TolA_C"/>
</dbReference>
<dbReference type="GO" id="GO:0030288">
    <property type="term" value="C:outer membrane-bounded periplasmic space"/>
    <property type="evidence" value="ECO:0007669"/>
    <property type="project" value="InterPro"/>
</dbReference>
<keyword evidence="3" id="KW-0813">Transport</keyword>
<dbReference type="SUPFAM" id="SSF74653">
    <property type="entry name" value="TolA/TonB C-terminal domain"/>
    <property type="match status" value="2"/>
</dbReference>
<accession>D2QMI5</accession>
<dbReference type="PANTHER" id="PTHR33446:SF2">
    <property type="entry name" value="PROTEIN TONB"/>
    <property type="match status" value="1"/>
</dbReference>
<dbReference type="HOGENOM" id="CLU_563709_0_0_10"/>
<comment type="subcellular location">
    <subcellularLocation>
        <location evidence="1">Cell inner membrane</location>
        <topology evidence="1">Single-pass membrane protein</topology>
        <orientation evidence="1">Periplasmic side</orientation>
    </subcellularLocation>
</comment>
<dbReference type="GO" id="GO:0031992">
    <property type="term" value="F:energy transducer activity"/>
    <property type="evidence" value="ECO:0007669"/>
    <property type="project" value="InterPro"/>
</dbReference>
<evidence type="ECO:0000256" key="7">
    <source>
        <dbReference type="ARBA" id="ARBA00022927"/>
    </source>
</evidence>
<evidence type="ECO:0000256" key="10">
    <source>
        <dbReference type="SAM" id="SignalP"/>
    </source>
</evidence>
<evidence type="ECO:0000256" key="5">
    <source>
        <dbReference type="ARBA" id="ARBA00022519"/>
    </source>
</evidence>
<dbReference type="GO" id="GO:0015031">
    <property type="term" value="P:protein transport"/>
    <property type="evidence" value="ECO:0007669"/>
    <property type="project" value="UniProtKB-KW"/>
</dbReference>
<dbReference type="Gene3D" id="3.30.1150.10">
    <property type="match status" value="2"/>
</dbReference>
<organism evidence="12 13">
    <name type="scientific">Spirosoma linguale (strain ATCC 33905 / DSM 74 / LMG 10896 / Claus 1)</name>
    <dbReference type="NCBI Taxonomy" id="504472"/>
    <lineage>
        <taxon>Bacteria</taxon>
        <taxon>Pseudomonadati</taxon>
        <taxon>Bacteroidota</taxon>
        <taxon>Cytophagia</taxon>
        <taxon>Cytophagales</taxon>
        <taxon>Cytophagaceae</taxon>
        <taxon>Spirosoma</taxon>
    </lineage>
</organism>
<dbReference type="eggNOG" id="COG0810">
    <property type="taxonomic scope" value="Bacteria"/>
</dbReference>